<dbReference type="Proteomes" id="UP001620339">
    <property type="component" value="Unassembled WGS sequence"/>
</dbReference>
<keyword evidence="6" id="KW-1185">Reference proteome</keyword>
<dbReference type="InterPro" id="IPR000073">
    <property type="entry name" value="AB_hydrolase_1"/>
</dbReference>
<evidence type="ECO:0000313" key="5">
    <source>
        <dbReference type="EMBL" id="MFK2878961.1"/>
    </source>
</evidence>
<feature type="chain" id="PRO_5046284048" evidence="3">
    <location>
        <begin position="26"/>
        <end position="386"/>
    </location>
</feature>
<dbReference type="Gene3D" id="3.40.50.1820">
    <property type="entry name" value="alpha/beta hydrolase"/>
    <property type="match status" value="1"/>
</dbReference>
<evidence type="ECO:0000256" key="2">
    <source>
        <dbReference type="ARBA" id="ARBA00022801"/>
    </source>
</evidence>
<gene>
    <name evidence="5" type="ORF">ISP25_17990</name>
</gene>
<dbReference type="GO" id="GO:0016787">
    <property type="term" value="F:hydrolase activity"/>
    <property type="evidence" value="ECO:0007669"/>
    <property type="project" value="UniProtKB-KW"/>
</dbReference>
<feature type="domain" description="AB hydrolase-1" evidence="4">
    <location>
        <begin position="82"/>
        <end position="192"/>
    </location>
</feature>
<accession>A0ABW8J9I4</accession>
<dbReference type="SUPFAM" id="SSF53474">
    <property type="entry name" value="alpha/beta-Hydrolases"/>
    <property type="match status" value="1"/>
</dbReference>
<comment type="caution">
    <text evidence="5">The sequence shown here is derived from an EMBL/GenBank/DDBJ whole genome shotgun (WGS) entry which is preliminary data.</text>
</comment>
<dbReference type="PANTHER" id="PTHR43433">
    <property type="entry name" value="HYDROLASE, ALPHA/BETA FOLD FAMILY PROTEIN"/>
    <property type="match status" value="1"/>
</dbReference>
<name>A0ABW8J9I4_9GAMM</name>
<dbReference type="EMBL" id="JADIKK010000008">
    <property type="protein sequence ID" value="MFK2878961.1"/>
    <property type="molecule type" value="Genomic_DNA"/>
</dbReference>
<dbReference type="InterPro" id="IPR050471">
    <property type="entry name" value="AB_hydrolase"/>
</dbReference>
<dbReference type="RefSeq" id="WP_404615858.1">
    <property type="nucleotide sequence ID" value="NZ_JADIKK010000008.1"/>
</dbReference>
<protein>
    <submittedName>
        <fullName evidence="5">Alpha/beta hydrolase</fullName>
    </submittedName>
</protein>
<feature type="signal peptide" evidence="3">
    <location>
        <begin position="1"/>
        <end position="25"/>
    </location>
</feature>
<evidence type="ECO:0000256" key="1">
    <source>
        <dbReference type="ARBA" id="ARBA00010088"/>
    </source>
</evidence>
<proteinExistence type="inferred from homology"/>
<dbReference type="InterPro" id="IPR002410">
    <property type="entry name" value="Peptidase_S33"/>
</dbReference>
<dbReference type="Pfam" id="PF00561">
    <property type="entry name" value="Abhydrolase_1"/>
    <property type="match status" value="1"/>
</dbReference>
<dbReference type="InterPro" id="IPR029058">
    <property type="entry name" value="AB_hydrolase_fold"/>
</dbReference>
<organism evidence="5 6">
    <name type="scientific">Rhodanobacter hydrolyticus</name>
    <dbReference type="NCBI Taxonomy" id="2250595"/>
    <lineage>
        <taxon>Bacteria</taxon>
        <taxon>Pseudomonadati</taxon>
        <taxon>Pseudomonadota</taxon>
        <taxon>Gammaproteobacteria</taxon>
        <taxon>Lysobacterales</taxon>
        <taxon>Rhodanobacteraceae</taxon>
        <taxon>Rhodanobacter</taxon>
    </lineage>
</organism>
<keyword evidence="3" id="KW-0732">Signal</keyword>
<sequence>MKKIRRAIGTVLATAVLVTAGAASAAPAEQDAAHWMTRAQVTGVIAANQKIVSSNGIQEQIKVRIGGIDQWLTIRGRDLRNPILLVLHGGPASTDMPQAWTFESPWQDYFTVVEWDQRGAGKTYAANTEAQMAPGMSIAGMADDAAQLVDYLRQRFHKQKIFVMGHSWGSVLGVELAQRHPDWLYAYVGVGQVVNMRRNEEDGYAFAMREAKARGNAAAVHELESIAPYPGPKDITLDQISVRDKWEMYYGGLAWGRQDYQFAADTWDLSPDYSESDVDAVGKGSLFSLKHLLKPLLSVDFDRTTTFGCPVVLFVGAHDNTTSHTLAEQWFDKLQAPSKHLVVFADSAHMIMLEQPGRFLVHLVDDVLPYAQKAGDAAPTETERNH</sequence>
<evidence type="ECO:0000313" key="6">
    <source>
        <dbReference type="Proteomes" id="UP001620339"/>
    </source>
</evidence>
<evidence type="ECO:0000256" key="3">
    <source>
        <dbReference type="SAM" id="SignalP"/>
    </source>
</evidence>
<dbReference type="PRINTS" id="PR00793">
    <property type="entry name" value="PROAMNOPTASE"/>
</dbReference>
<evidence type="ECO:0000259" key="4">
    <source>
        <dbReference type="Pfam" id="PF00561"/>
    </source>
</evidence>
<keyword evidence="2 5" id="KW-0378">Hydrolase</keyword>
<comment type="similarity">
    <text evidence="1">Belongs to the peptidase S33 family.</text>
</comment>
<reference evidence="5 6" key="1">
    <citation type="submission" date="2020-10" db="EMBL/GenBank/DDBJ databases">
        <title>Phylogeny of dyella-like bacteria.</title>
        <authorList>
            <person name="Fu J."/>
        </authorList>
    </citation>
    <scope>NUCLEOTIDE SEQUENCE [LARGE SCALE GENOMIC DNA]</scope>
    <source>
        <strain evidence="5 6">KACC 19113</strain>
    </source>
</reference>
<dbReference type="PANTHER" id="PTHR43433:SF5">
    <property type="entry name" value="AB HYDROLASE-1 DOMAIN-CONTAINING PROTEIN"/>
    <property type="match status" value="1"/>
</dbReference>